<sequence>MSVINTHTYCGHDSPLRCGTFMRPADNGMSVTEFVGTGIGGGTQMLRQASGLMGFIPQLFFLVISLADNR</sequence>
<dbReference type="Proteomes" id="UP000535937">
    <property type="component" value="Unassembled WGS sequence"/>
</dbReference>
<proteinExistence type="predicted"/>
<organism evidence="1 2">
    <name type="scientific">Microbulbifer rhizosphaerae</name>
    <dbReference type="NCBI Taxonomy" id="1562603"/>
    <lineage>
        <taxon>Bacteria</taxon>
        <taxon>Pseudomonadati</taxon>
        <taxon>Pseudomonadota</taxon>
        <taxon>Gammaproteobacteria</taxon>
        <taxon>Cellvibrionales</taxon>
        <taxon>Microbulbiferaceae</taxon>
        <taxon>Microbulbifer</taxon>
    </lineage>
</organism>
<name>A0A7W4Z8C5_9GAMM</name>
<dbReference type="AlphaFoldDB" id="A0A7W4Z8C5"/>
<evidence type="ECO:0000313" key="1">
    <source>
        <dbReference type="EMBL" id="MBB3060416.1"/>
    </source>
</evidence>
<comment type="caution">
    <text evidence="1">The sequence shown here is derived from an EMBL/GenBank/DDBJ whole genome shotgun (WGS) entry which is preliminary data.</text>
</comment>
<dbReference type="RefSeq" id="WP_246394578.1">
    <property type="nucleotide sequence ID" value="NZ_JACHWZ010000004.1"/>
</dbReference>
<reference evidence="1 2" key="1">
    <citation type="submission" date="2020-08" db="EMBL/GenBank/DDBJ databases">
        <title>Genomic Encyclopedia of Type Strains, Phase III (KMG-III): the genomes of soil and plant-associated and newly described type strains.</title>
        <authorList>
            <person name="Whitman W."/>
        </authorList>
    </citation>
    <scope>NUCLEOTIDE SEQUENCE [LARGE SCALE GENOMIC DNA]</scope>
    <source>
        <strain evidence="1 2">CECT 8799</strain>
    </source>
</reference>
<protein>
    <submittedName>
        <fullName evidence="1">Uncharacterized protein</fullName>
    </submittedName>
</protein>
<dbReference type="EMBL" id="JACHWZ010000004">
    <property type="protein sequence ID" value="MBB3060416.1"/>
    <property type="molecule type" value="Genomic_DNA"/>
</dbReference>
<keyword evidence="2" id="KW-1185">Reference proteome</keyword>
<gene>
    <name evidence="1" type="ORF">FHS09_001231</name>
</gene>
<evidence type="ECO:0000313" key="2">
    <source>
        <dbReference type="Proteomes" id="UP000535937"/>
    </source>
</evidence>
<accession>A0A7W4Z8C5</accession>